<keyword evidence="8 17" id="KW-0133">Cell shape</keyword>
<dbReference type="EMBL" id="LK996017">
    <property type="protein sequence ID" value="CDX04710.1"/>
    <property type="molecule type" value="Genomic_DNA"/>
</dbReference>
<evidence type="ECO:0000256" key="1">
    <source>
        <dbReference type="ARBA" id="ARBA00004651"/>
    </source>
</evidence>
<evidence type="ECO:0000313" key="18">
    <source>
        <dbReference type="EMBL" id="CDX04710.1"/>
    </source>
</evidence>
<dbReference type="GO" id="GO:0050380">
    <property type="term" value="F:undecaprenyl-diphosphatase activity"/>
    <property type="evidence" value="ECO:0007669"/>
    <property type="project" value="UniProtKB-UniRule"/>
</dbReference>
<evidence type="ECO:0000256" key="3">
    <source>
        <dbReference type="ARBA" id="ARBA00012374"/>
    </source>
</evidence>
<keyword evidence="12 17" id="KW-0046">Antibiotic resistance</keyword>
<proteinExistence type="inferred from homology"/>
<feature type="transmembrane region" description="Helical" evidence="17">
    <location>
        <begin position="257"/>
        <end position="277"/>
    </location>
</feature>
<evidence type="ECO:0000256" key="8">
    <source>
        <dbReference type="ARBA" id="ARBA00022960"/>
    </source>
</evidence>
<evidence type="ECO:0000256" key="11">
    <source>
        <dbReference type="ARBA" id="ARBA00023136"/>
    </source>
</evidence>
<feature type="transmembrane region" description="Helical" evidence="17">
    <location>
        <begin position="152"/>
        <end position="170"/>
    </location>
</feature>
<dbReference type="GO" id="GO:0009252">
    <property type="term" value="P:peptidoglycan biosynthetic process"/>
    <property type="evidence" value="ECO:0007669"/>
    <property type="project" value="UniProtKB-KW"/>
</dbReference>
<dbReference type="EMBL" id="LOCK01000037">
    <property type="protein sequence ID" value="KTE90674.1"/>
    <property type="molecule type" value="Genomic_DNA"/>
</dbReference>
<feature type="transmembrane region" description="Helical" evidence="17">
    <location>
        <begin position="190"/>
        <end position="212"/>
    </location>
</feature>
<name>A0A098B8M7_DESHA</name>
<feature type="transmembrane region" description="Helical" evidence="17">
    <location>
        <begin position="87"/>
        <end position="105"/>
    </location>
</feature>
<evidence type="ECO:0000256" key="2">
    <source>
        <dbReference type="ARBA" id="ARBA00010621"/>
    </source>
</evidence>
<keyword evidence="6 17" id="KW-0812">Transmembrane</keyword>
<evidence type="ECO:0000256" key="15">
    <source>
        <dbReference type="ARBA" id="ARBA00032932"/>
    </source>
</evidence>
<evidence type="ECO:0000256" key="5">
    <source>
        <dbReference type="ARBA" id="ARBA00022475"/>
    </source>
</evidence>
<comment type="subcellular location">
    <subcellularLocation>
        <location evidence="1 17">Cell membrane</location>
        <topology evidence="1 17">Multi-pass membrane protein</topology>
    </subcellularLocation>
</comment>
<dbReference type="GO" id="GO:0005886">
    <property type="term" value="C:plasma membrane"/>
    <property type="evidence" value="ECO:0007669"/>
    <property type="project" value="UniProtKB-SubCell"/>
</dbReference>
<evidence type="ECO:0000256" key="12">
    <source>
        <dbReference type="ARBA" id="ARBA00023251"/>
    </source>
</evidence>
<reference evidence="18" key="1">
    <citation type="submission" date="2014-07" db="EMBL/GenBank/DDBJ databases">
        <authorList>
            <person name="Hornung V.Bastian."/>
        </authorList>
    </citation>
    <scope>NUCLEOTIDE SEQUENCE</scope>
    <source>
        <strain evidence="18">PCE-S</strain>
    </source>
</reference>
<dbReference type="NCBIfam" id="TIGR00753">
    <property type="entry name" value="undec_PP_bacA"/>
    <property type="match status" value="1"/>
</dbReference>
<comment type="function">
    <text evidence="17">Catalyzes the dephosphorylation of undecaprenyl diphosphate (UPP). Confers resistance to bacitracin.</text>
</comment>
<comment type="miscellaneous">
    <text evidence="17">Bacitracin is thought to be involved in the inhibition of peptidoglycan synthesis by sequestering undecaprenyl diphosphate, thereby reducing the pool of lipid carrier available.</text>
</comment>
<dbReference type="SMR" id="A0A098B8M7"/>
<evidence type="ECO:0000313" key="19">
    <source>
        <dbReference type="EMBL" id="KTE90674.1"/>
    </source>
</evidence>
<dbReference type="NCBIfam" id="NF001391">
    <property type="entry name" value="PRK00281.1-5"/>
    <property type="match status" value="1"/>
</dbReference>
<evidence type="ECO:0000256" key="4">
    <source>
        <dbReference type="ARBA" id="ARBA00021581"/>
    </source>
</evidence>
<dbReference type="GO" id="GO:0046677">
    <property type="term" value="P:response to antibiotic"/>
    <property type="evidence" value="ECO:0007669"/>
    <property type="project" value="UniProtKB-UniRule"/>
</dbReference>
<keyword evidence="5 17" id="KW-1003">Cell membrane</keyword>
<evidence type="ECO:0000256" key="6">
    <source>
        <dbReference type="ARBA" id="ARBA00022692"/>
    </source>
</evidence>
<keyword evidence="13 17" id="KW-0961">Cell wall biogenesis/degradation</keyword>
<dbReference type="PANTHER" id="PTHR30622:SF3">
    <property type="entry name" value="UNDECAPRENYL-DIPHOSPHATASE"/>
    <property type="match status" value="1"/>
</dbReference>
<dbReference type="PANTHER" id="PTHR30622">
    <property type="entry name" value="UNDECAPRENYL-DIPHOSPHATASE"/>
    <property type="match status" value="1"/>
</dbReference>
<evidence type="ECO:0000256" key="10">
    <source>
        <dbReference type="ARBA" id="ARBA00022989"/>
    </source>
</evidence>
<keyword evidence="7 17" id="KW-0378">Hydrolase</keyword>
<dbReference type="NCBIfam" id="NF001389">
    <property type="entry name" value="PRK00281.1-2"/>
    <property type="match status" value="1"/>
</dbReference>
<dbReference type="RefSeq" id="WP_005808347.1">
    <property type="nucleotide sequence ID" value="NZ_CABKQQ010000010.1"/>
</dbReference>
<evidence type="ECO:0000256" key="9">
    <source>
        <dbReference type="ARBA" id="ARBA00022984"/>
    </source>
</evidence>
<evidence type="ECO:0000256" key="13">
    <source>
        <dbReference type="ARBA" id="ARBA00023316"/>
    </source>
</evidence>
<dbReference type="Pfam" id="PF02673">
    <property type="entry name" value="BacA"/>
    <property type="match status" value="1"/>
</dbReference>
<comment type="similarity">
    <text evidence="2 17">Belongs to the UppP family.</text>
</comment>
<feature type="transmembrane region" description="Helical" evidence="17">
    <location>
        <begin position="111"/>
        <end position="132"/>
    </location>
</feature>
<organism evidence="18">
    <name type="scientific">Desulfitobacterium hafniense</name>
    <name type="common">Desulfitobacterium frappieri</name>
    <dbReference type="NCBI Taxonomy" id="49338"/>
    <lineage>
        <taxon>Bacteria</taxon>
        <taxon>Bacillati</taxon>
        <taxon>Bacillota</taxon>
        <taxon>Clostridia</taxon>
        <taxon>Eubacteriales</taxon>
        <taxon>Desulfitobacteriaceae</taxon>
        <taxon>Desulfitobacterium</taxon>
    </lineage>
</organism>
<dbReference type="OrthoDB" id="9808289at2"/>
<evidence type="ECO:0000256" key="14">
    <source>
        <dbReference type="ARBA" id="ARBA00032707"/>
    </source>
</evidence>
<dbReference type="HAMAP" id="MF_01006">
    <property type="entry name" value="Undec_diphosphatase"/>
    <property type="match status" value="1"/>
</dbReference>
<gene>
    <name evidence="17" type="primary">uppP</name>
    <name evidence="19" type="ORF">AT727_24235</name>
    <name evidence="18" type="ORF">DPCES_4824</name>
</gene>
<evidence type="ECO:0000313" key="20">
    <source>
        <dbReference type="Proteomes" id="UP000054623"/>
    </source>
</evidence>
<dbReference type="PATRIC" id="fig|49338.4.peg.5188"/>
<comment type="catalytic activity">
    <reaction evidence="16 17">
        <text>di-trans,octa-cis-undecaprenyl diphosphate + H2O = di-trans,octa-cis-undecaprenyl phosphate + phosphate + H(+)</text>
        <dbReference type="Rhea" id="RHEA:28094"/>
        <dbReference type="ChEBI" id="CHEBI:15377"/>
        <dbReference type="ChEBI" id="CHEBI:15378"/>
        <dbReference type="ChEBI" id="CHEBI:43474"/>
        <dbReference type="ChEBI" id="CHEBI:58405"/>
        <dbReference type="ChEBI" id="CHEBI:60392"/>
        <dbReference type="EC" id="3.6.1.27"/>
    </reaction>
</comment>
<reference evidence="19 20" key="2">
    <citation type="submission" date="2015-12" db="EMBL/GenBank/DDBJ databases">
        <title>Draft Genome Sequence of Desulfitobacterium hafniense Strain DH, a Sulfate-reducing Bacterium Isolated from Paddy Soils.</title>
        <authorList>
            <person name="Bao P."/>
            <person name="Zhang X."/>
            <person name="Li G."/>
        </authorList>
    </citation>
    <scope>NUCLEOTIDE SEQUENCE [LARGE SCALE GENOMIC DNA]</scope>
    <source>
        <strain evidence="19 20">DH</strain>
    </source>
</reference>
<accession>A0A098B8M7</accession>
<dbReference type="AlphaFoldDB" id="A0A098B8M7"/>
<evidence type="ECO:0000256" key="17">
    <source>
        <dbReference type="HAMAP-Rule" id="MF_01006"/>
    </source>
</evidence>
<dbReference type="Proteomes" id="UP000054623">
    <property type="component" value="Unassembled WGS sequence"/>
</dbReference>
<keyword evidence="10 17" id="KW-1133">Transmembrane helix</keyword>
<protein>
    <recommendedName>
        <fullName evidence="4 17">Undecaprenyl-diphosphatase</fullName>
        <ecNumber evidence="3 17">3.6.1.27</ecNumber>
    </recommendedName>
    <alternativeName>
        <fullName evidence="15 17">Bacitracin resistance protein</fullName>
    </alternativeName>
    <alternativeName>
        <fullName evidence="14 17">Undecaprenyl pyrophosphate phosphatase</fullName>
    </alternativeName>
</protein>
<dbReference type="InterPro" id="IPR003824">
    <property type="entry name" value="UppP"/>
</dbReference>
<dbReference type="GO" id="GO:0008360">
    <property type="term" value="P:regulation of cell shape"/>
    <property type="evidence" value="ECO:0007669"/>
    <property type="project" value="UniProtKB-KW"/>
</dbReference>
<dbReference type="NCBIfam" id="NF001390">
    <property type="entry name" value="PRK00281.1-4"/>
    <property type="match status" value="1"/>
</dbReference>
<evidence type="ECO:0000256" key="16">
    <source>
        <dbReference type="ARBA" id="ARBA00047594"/>
    </source>
</evidence>
<sequence length="278" mass="31062">MALVEIFKAILLGIVEGITEWLPISSTGHMILVDEFIKLNMSAAFMEMFFVVIQLGAILAVVLLYWKKLNPFTFDRGVSVKQETIEMWFKIIVSCIPAGVIGLLWDDVFNALFYNYQTVAVMLIIFGILFIVIENYNKGKRPRVNHLSQITYTTAFMIGIFQLIAAIFPGTSRSGATIVGGLLLGVSRTVAAEFTFFLAIPVMFGASALKLLKFGFNFTGPELMILLIGMVVAFIVSVISIKFLMGYIKKNDFKIFGWYRIILGVIVLLYFSARTIIG</sequence>
<keyword evidence="9 17" id="KW-0573">Peptidoglycan synthesis</keyword>
<dbReference type="EC" id="3.6.1.27" evidence="3 17"/>
<feature type="transmembrane region" description="Helical" evidence="17">
    <location>
        <begin position="48"/>
        <end position="66"/>
    </location>
</feature>
<feature type="transmembrane region" description="Helical" evidence="17">
    <location>
        <begin position="224"/>
        <end position="245"/>
    </location>
</feature>
<keyword evidence="11 17" id="KW-0472">Membrane</keyword>
<dbReference type="GO" id="GO:0071555">
    <property type="term" value="P:cell wall organization"/>
    <property type="evidence" value="ECO:0007669"/>
    <property type="project" value="UniProtKB-KW"/>
</dbReference>
<evidence type="ECO:0000256" key="7">
    <source>
        <dbReference type="ARBA" id="ARBA00022801"/>
    </source>
</evidence>